<gene>
    <name evidence="1" type="ORF">BDQ94DRAFT_138491</name>
</gene>
<keyword evidence="2" id="KW-1185">Reference proteome</keyword>
<sequence>MLDFMPEQHGSALAFSLSMRTVPAHRNSISPLRFLVHFGPAFSRACFYRSEVGQGGSGREQQTVNHYMSKYFLPG</sequence>
<reference evidence="1 2" key="1">
    <citation type="submission" date="2018-07" db="EMBL/GenBank/DDBJ databases">
        <title>The genomes of Aspergillus section Nigri reveals drivers in fungal speciation.</title>
        <authorList>
            <consortium name="DOE Joint Genome Institute"/>
            <person name="Vesth T.C."/>
            <person name="Nybo J."/>
            <person name="Theobald S."/>
            <person name="Brandl J."/>
            <person name="Frisvad J.C."/>
            <person name="Nielsen K.F."/>
            <person name="Lyhne E.K."/>
            <person name="Kogle M.E."/>
            <person name="Kuo A."/>
            <person name="Riley R."/>
            <person name="Clum A."/>
            <person name="Nolan M."/>
            <person name="Lipzen A."/>
            <person name="Salamov A."/>
            <person name="Henrissat B."/>
            <person name="Wiebenga A."/>
            <person name="De vries R.P."/>
            <person name="Grigoriev I.V."/>
            <person name="Mortensen U.H."/>
            <person name="Andersen M.R."/>
            <person name="Baker S.E."/>
        </authorList>
    </citation>
    <scope>NUCLEOTIDE SEQUENCE [LARGE SCALE GENOMIC DNA]</scope>
    <source>
        <strain evidence="1 2">CBS 139.54b</strain>
    </source>
</reference>
<accession>A0A3F3QAJ1</accession>
<organism evidence="1 2">
    <name type="scientific">Aspergillus welwitschiae</name>
    <dbReference type="NCBI Taxonomy" id="1341132"/>
    <lineage>
        <taxon>Eukaryota</taxon>
        <taxon>Fungi</taxon>
        <taxon>Dikarya</taxon>
        <taxon>Ascomycota</taxon>
        <taxon>Pezizomycotina</taxon>
        <taxon>Eurotiomycetes</taxon>
        <taxon>Eurotiomycetidae</taxon>
        <taxon>Eurotiales</taxon>
        <taxon>Aspergillaceae</taxon>
        <taxon>Aspergillus</taxon>
        <taxon>Aspergillus subgen. Circumdati</taxon>
    </lineage>
</organism>
<dbReference type="EMBL" id="KZ852038">
    <property type="protein sequence ID" value="RDH36077.1"/>
    <property type="molecule type" value="Genomic_DNA"/>
</dbReference>
<dbReference type="AlphaFoldDB" id="A0A3F3QAJ1"/>
<evidence type="ECO:0000313" key="1">
    <source>
        <dbReference type="EMBL" id="RDH36077.1"/>
    </source>
</evidence>
<dbReference type="Proteomes" id="UP000253729">
    <property type="component" value="Unassembled WGS sequence"/>
</dbReference>
<dbReference type="RefSeq" id="XP_026629099.1">
    <property type="nucleotide sequence ID" value="XM_026765250.1"/>
</dbReference>
<dbReference type="GeneID" id="38133606"/>
<proteinExistence type="predicted"/>
<protein>
    <submittedName>
        <fullName evidence="1">Uncharacterized protein</fullName>
    </submittedName>
</protein>
<name>A0A3F3QAJ1_9EURO</name>
<evidence type="ECO:0000313" key="2">
    <source>
        <dbReference type="Proteomes" id="UP000253729"/>
    </source>
</evidence>